<evidence type="ECO:0000313" key="1">
    <source>
        <dbReference type="EMBL" id="KAF9779305.1"/>
    </source>
</evidence>
<dbReference type="EMBL" id="WIUZ02000020">
    <property type="protein sequence ID" value="KAF9779305.1"/>
    <property type="molecule type" value="Genomic_DNA"/>
</dbReference>
<keyword evidence="2" id="KW-1185">Reference proteome</keyword>
<reference evidence="1" key="1">
    <citation type="journal article" date="2020" name="Nat. Commun.">
        <title>Large-scale genome sequencing of mycorrhizal fungi provides insights into the early evolution of symbiotic traits.</title>
        <authorList>
            <person name="Miyauchi S."/>
            <person name="Kiss E."/>
            <person name="Kuo A."/>
            <person name="Drula E."/>
            <person name="Kohler A."/>
            <person name="Sanchez-Garcia M."/>
            <person name="Morin E."/>
            <person name="Andreopoulos B."/>
            <person name="Barry K.W."/>
            <person name="Bonito G."/>
            <person name="Buee M."/>
            <person name="Carver A."/>
            <person name="Chen C."/>
            <person name="Cichocki N."/>
            <person name="Clum A."/>
            <person name="Culley D."/>
            <person name="Crous P.W."/>
            <person name="Fauchery L."/>
            <person name="Girlanda M."/>
            <person name="Hayes R.D."/>
            <person name="Keri Z."/>
            <person name="LaButti K."/>
            <person name="Lipzen A."/>
            <person name="Lombard V."/>
            <person name="Magnuson J."/>
            <person name="Maillard F."/>
            <person name="Murat C."/>
            <person name="Nolan M."/>
            <person name="Ohm R.A."/>
            <person name="Pangilinan J."/>
            <person name="Pereira M.F."/>
            <person name="Perotto S."/>
            <person name="Peter M."/>
            <person name="Pfister S."/>
            <person name="Riley R."/>
            <person name="Sitrit Y."/>
            <person name="Stielow J.B."/>
            <person name="Szollosi G."/>
            <person name="Zifcakova L."/>
            <person name="Stursova M."/>
            <person name="Spatafora J.W."/>
            <person name="Tedersoo L."/>
            <person name="Vaario L.M."/>
            <person name="Yamada A."/>
            <person name="Yan M."/>
            <person name="Wang P."/>
            <person name="Xu J."/>
            <person name="Bruns T."/>
            <person name="Baldrian P."/>
            <person name="Vilgalys R."/>
            <person name="Dunand C."/>
            <person name="Henrissat B."/>
            <person name="Grigoriev I.V."/>
            <person name="Hibbett D."/>
            <person name="Nagy L.G."/>
            <person name="Martin F.M."/>
        </authorList>
    </citation>
    <scope>NUCLEOTIDE SEQUENCE</scope>
    <source>
        <strain evidence="1">UH-Tt-Lm1</strain>
    </source>
</reference>
<dbReference type="Proteomes" id="UP000736335">
    <property type="component" value="Unassembled WGS sequence"/>
</dbReference>
<comment type="caution">
    <text evidence="1">The sequence shown here is derived from an EMBL/GenBank/DDBJ whole genome shotgun (WGS) entry which is preliminary data.</text>
</comment>
<reference evidence="1" key="2">
    <citation type="submission" date="2020-11" db="EMBL/GenBank/DDBJ databases">
        <authorList>
            <consortium name="DOE Joint Genome Institute"/>
            <person name="Kuo A."/>
            <person name="Miyauchi S."/>
            <person name="Kiss E."/>
            <person name="Drula E."/>
            <person name="Kohler A."/>
            <person name="Sanchez-Garcia M."/>
            <person name="Andreopoulos B."/>
            <person name="Barry K.W."/>
            <person name="Bonito G."/>
            <person name="Buee M."/>
            <person name="Carver A."/>
            <person name="Chen C."/>
            <person name="Cichocki N."/>
            <person name="Clum A."/>
            <person name="Culley D."/>
            <person name="Crous P.W."/>
            <person name="Fauchery L."/>
            <person name="Girlanda M."/>
            <person name="Hayes R."/>
            <person name="Keri Z."/>
            <person name="Labutti K."/>
            <person name="Lipzen A."/>
            <person name="Lombard V."/>
            <person name="Magnuson J."/>
            <person name="Maillard F."/>
            <person name="Morin E."/>
            <person name="Murat C."/>
            <person name="Nolan M."/>
            <person name="Ohm R."/>
            <person name="Pangilinan J."/>
            <person name="Pereira M."/>
            <person name="Perotto S."/>
            <person name="Peter M."/>
            <person name="Riley R."/>
            <person name="Sitrit Y."/>
            <person name="Stielow B."/>
            <person name="Szollosi G."/>
            <person name="Zifcakova L."/>
            <person name="Stursova M."/>
            <person name="Spatafora J.W."/>
            <person name="Tedersoo L."/>
            <person name="Vaario L.-M."/>
            <person name="Yamada A."/>
            <person name="Yan M."/>
            <person name="Wang P."/>
            <person name="Xu J."/>
            <person name="Bruns T."/>
            <person name="Baldrian P."/>
            <person name="Vilgalys R."/>
            <person name="Henrissat B."/>
            <person name="Grigoriev I.V."/>
            <person name="Hibbett D."/>
            <person name="Nagy L.G."/>
            <person name="Martin F.M."/>
        </authorList>
    </citation>
    <scope>NUCLEOTIDE SEQUENCE</scope>
    <source>
        <strain evidence="1">UH-Tt-Lm1</strain>
    </source>
</reference>
<proteinExistence type="predicted"/>
<feature type="non-terminal residue" evidence="1">
    <location>
        <position position="1"/>
    </location>
</feature>
<protein>
    <submittedName>
        <fullName evidence="1">Uncharacterized protein</fullName>
    </submittedName>
</protein>
<gene>
    <name evidence="1" type="ORF">BJ322DRAFT_1013450</name>
</gene>
<dbReference type="AlphaFoldDB" id="A0A9P6H7K9"/>
<name>A0A9P6H7K9_9AGAM</name>
<evidence type="ECO:0000313" key="2">
    <source>
        <dbReference type="Proteomes" id="UP000736335"/>
    </source>
</evidence>
<sequence length="116" mass="13284">LPSHNRPTEVGQFQKWARKYSRGEDVDAEKFGEAVIKWWLTIQPTTRKQWPPTYGPLSADFSFDYFNCGGPNGVFLMILCLGWWANALTVDTNLIDYTLVVNDVSWVLEQIANKEA</sequence>
<organism evidence="1 2">
    <name type="scientific">Thelephora terrestris</name>
    <dbReference type="NCBI Taxonomy" id="56493"/>
    <lineage>
        <taxon>Eukaryota</taxon>
        <taxon>Fungi</taxon>
        <taxon>Dikarya</taxon>
        <taxon>Basidiomycota</taxon>
        <taxon>Agaricomycotina</taxon>
        <taxon>Agaricomycetes</taxon>
        <taxon>Thelephorales</taxon>
        <taxon>Thelephoraceae</taxon>
        <taxon>Thelephora</taxon>
    </lineage>
</organism>
<accession>A0A9P6H7K9</accession>
<dbReference type="OrthoDB" id="2803783at2759"/>